<comment type="caution">
    <text evidence="3">The sequence shown here is derived from an EMBL/GenBank/DDBJ whole genome shotgun (WGS) entry which is preliminary data.</text>
</comment>
<dbReference type="AlphaFoldDB" id="A0AAV6HSZ8"/>
<dbReference type="EMBL" id="JACTNZ010000013">
    <property type="protein sequence ID" value="KAG5515246.1"/>
    <property type="molecule type" value="Genomic_DNA"/>
</dbReference>
<keyword evidence="2" id="KW-1133">Transmembrane helix</keyword>
<protein>
    <submittedName>
        <fullName evidence="3">Uncharacterized protein</fullName>
    </submittedName>
</protein>
<sequence>MIGLTITLLDLRNLTYEWPEFYSHSNRFAIGLLWLPVVLIYLMDLQIWYSIYSSFVGAVVVLFAHMGKTDHVSASSSTGFRSDASGEDFSDATLTLINQMLMEEDDLQNMPCMFQQCSTLQAAEKSFYDALGKEYPPPPSHQKPLAFLIEVLGAQMSLIPSNGSSHESLDPNRSMEKTTHKEDGGYCTDGGQSNKQLASSKTSRSDAEIPHSGAPKLPNNFPL</sequence>
<keyword evidence="2" id="KW-0472">Membrane</keyword>
<evidence type="ECO:0000313" key="3">
    <source>
        <dbReference type="EMBL" id="KAG5515246.1"/>
    </source>
</evidence>
<organism evidence="3 4">
    <name type="scientific">Rhododendron griersonianum</name>
    <dbReference type="NCBI Taxonomy" id="479676"/>
    <lineage>
        <taxon>Eukaryota</taxon>
        <taxon>Viridiplantae</taxon>
        <taxon>Streptophyta</taxon>
        <taxon>Embryophyta</taxon>
        <taxon>Tracheophyta</taxon>
        <taxon>Spermatophyta</taxon>
        <taxon>Magnoliopsida</taxon>
        <taxon>eudicotyledons</taxon>
        <taxon>Gunneridae</taxon>
        <taxon>Pentapetalae</taxon>
        <taxon>asterids</taxon>
        <taxon>Ericales</taxon>
        <taxon>Ericaceae</taxon>
        <taxon>Ericoideae</taxon>
        <taxon>Rhodoreae</taxon>
        <taxon>Rhododendron</taxon>
    </lineage>
</organism>
<keyword evidence="2" id="KW-0812">Transmembrane</keyword>
<name>A0AAV6HSZ8_9ERIC</name>
<accession>A0AAV6HSZ8</accession>
<dbReference type="GO" id="GO:0005886">
    <property type="term" value="C:plasma membrane"/>
    <property type="evidence" value="ECO:0007669"/>
    <property type="project" value="TreeGrafter"/>
</dbReference>
<feature type="region of interest" description="Disordered" evidence="1">
    <location>
        <begin position="159"/>
        <end position="223"/>
    </location>
</feature>
<keyword evidence="4" id="KW-1185">Reference proteome</keyword>
<dbReference type="Proteomes" id="UP000823749">
    <property type="component" value="Chromosome 13"/>
</dbReference>
<dbReference type="PANTHER" id="PTHR12741:SF7">
    <property type="entry name" value="CALLOSE SYNTHASE 12"/>
    <property type="match status" value="1"/>
</dbReference>
<dbReference type="GO" id="GO:0046527">
    <property type="term" value="F:glucosyltransferase activity"/>
    <property type="evidence" value="ECO:0007669"/>
    <property type="project" value="TreeGrafter"/>
</dbReference>
<feature type="compositionally biased region" description="Polar residues" evidence="1">
    <location>
        <begin position="190"/>
        <end position="202"/>
    </location>
</feature>
<evidence type="ECO:0000256" key="2">
    <source>
        <dbReference type="SAM" id="Phobius"/>
    </source>
</evidence>
<gene>
    <name evidence="3" type="ORF">RHGRI_036321</name>
</gene>
<feature type="transmembrane region" description="Helical" evidence="2">
    <location>
        <begin position="24"/>
        <end position="42"/>
    </location>
</feature>
<feature type="compositionally biased region" description="Basic and acidic residues" evidence="1">
    <location>
        <begin position="167"/>
        <end position="184"/>
    </location>
</feature>
<reference evidence="3 4" key="1">
    <citation type="submission" date="2020-08" db="EMBL/GenBank/DDBJ databases">
        <title>Plant Genome Project.</title>
        <authorList>
            <person name="Zhang R.-G."/>
        </authorList>
    </citation>
    <scope>NUCLEOTIDE SEQUENCE [LARGE SCALE GENOMIC DNA]</scope>
    <source>
        <strain evidence="3">WSP0</strain>
        <tissue evidence="3">Leaf</tissue>
    </source>
</reference>
<feature type="transmembrane region" description="Helical" evidence="2">
    <location>
        <begin position="49"/>
        <end position="67"/>
    </location>
</feature>
<evidence type="ECO:0000313" key="4">
    <source>
        <dbReference type="Proteomes" id="UP000823749"/>
    </source>
</evidence>
<evidence type="ECO:0000256" key="1">
    <source>
        <dbReference type="SAM" id="MobiDB-lite"/>
    </source>
</evidence>
<proteinExistence type="predicted"/>
<dbReference type="PANTHER" id="PTHR12741">
    <property type="entry name" value="LYST-INTERACTING PROTEIN LIP5 DOPAMINE RESPONSIVE PROTEIN DRG-1"/>
    <property type="match status" value="1"/>
</dbReference>